<feature type="domain" description="DUF8185" evidence="1">
    <location>
        <begin position="85"/>
        <end position="181"/>
    </location>
</feature>
<dbReference type="EMBL" id="BSTX01000001">
    <property type="protein sequence ID" value="GLZ75853.1"/>
    <property type="molecule type" value="Genomic_DNA"/>
</dbReference>
<gene>
    <name evidence="2" type="ORF">Afil01_06600</name>
</gene>
<evidence type="ECO:0000313" key="2">
    <source>
        <dbReference type="EMBL" id="GLZ75853.1"/>
    </source>
</evidence>
<comment type="caution">
    <text evidence="2">The sequence shown here is derived from an EMBL/GenBank/DDBJ whole genome shotgun (WGS) entry which is preliminary data.</text>
</comment>
<sequence>MTVSIDPVADFARRVMRFSPDGLVRTRASASGTARLWAVLPFKALVCLDLPVPFEGDVVVSAADLAAGGASPSRRHEMEWRTTLPATDGRVIETVPAADLRRVDAAAAETLRARRGQGVGDRRLRDALLDHVALTVEGEHEVPLRLVTALFRMGLHTGEEPVSVRLAGRRIGLAGSRGIAWGMDPGLRLL</sequence>
<dbReference type="Proteomes" id="UP001165079">
    <property type="component" value="Unassembled WGS sequence"/>
</dbReference>
<evidence type="ECO:0000313" key="3">
    <source>
        <dbReference type="Proteomes" id="UP001165079"/>
    </source>
</evidence>
<evidence type="ECO:0000259" key="1">
    <source>
        <dbReference type="Pfam" id="PF26572"/>
    </source>
</evidence>
<dbReference type="AlphaFoldDB" id="A0A9W6SH17"/>
<dbReference type="InterPro" id="IPR058498">
    <property type="entry name" value="DUF8185"/>
</dbReference>
<name>A0A9W6SH17_9ACTN</name>
<organism evidence="2 3">
    <name type="scientific">Actinorhabdospora filicis</name>
    <dbReference type="NCBI Taxonomy" id="1785913"/>
    <lineage>
        <taxon>Bacteria</taxon>
        <taxon>Bacillati</taxon>
        <taxon>Actinomycetota</taxon>
        <taxon>Actinomycetes</taxon>
        <taxon>Micromonosporales</taxon>
        <taxon>Micromonosporaceae</taxon>
        <taxon>Actinorhabdospora</taxon>
    </lineage>
</organism>
<keyword evidence="3" id="KW-1185">Reference proteome</keyword>
<proteinExistence type="predicted"/>
<dbReference type="Pfam" id="PF26572">
    <property type="entry name" value="DUF8185"/>
    <property type="match status" value="1"/>
</dbReference>
<protein>
    <recommendedName>
        <fullName evidence="1">DUF8185 domain-containing protein</fullName>
    </recommendedName>
</protein>
<accession>A0A9W6SH17</accession>
<reference evidence="2" key="1">
    <citation type="submission" date="2023-03" db="EMBL/GenBank/DDBJ databases">
        <title>Actinorhabdospora filicis NBRC 111898.</title>
        <authorList>
            <person name="Ichikawa N."/>
            <person name="Sato H."/>
            <person name="Tonouchi N."/>
        </authorList>
    </citation>
    <scope>NUCLEOTIDE SEQUENCE</scope>
    <source>
        <strain evidence="2">NBRC 111898</strain>
    </source>
</reference>